<sequence>MAFHILPRITLNSNLDDINSSIQKEHSSWINKHAPSTINHEKIEGMQYDILYNPELWSGTRFFEINIDVNTDKKSKNKNNAFDEIFKLIRAAKKNYSNQNNEIKEIEEFEKKYKKFFNILKERCLLQAIHKTLESIDGPDLEVIKKEFRETLNYSSLLNMQTRVDCLQAHRRVTLLCYTFRAQAKENPKASEQIKQLEVLSKRLVDIHYVNAKKLSLIDAIAKDVTTVTSSIGLITGIIAAILALLSFAFPPLAIAAGILGFISFVSYTSTIISIIKMIHEAGEYGRGPNPSDVKWLITDILLAPLNIVGGLIFAKFADLFHSEHVRMIVDTVGFVWNSILSNFVPDAIETKELAVGLLEVGSSCTSEGQLKSTRTATSWKKMASALALHDQEASDKIIVAKQSISLINAVQGSTAKSGRDFAYVRLANDKAPTDLPITKSYHGHILLWDLGFIGLGTSDLAQNIIDAVEAYKKLKPDCSVEQRLSELVSIKFHCNAYIEAYKTVDFSKGRFDYVKKLFVHVNKEIDNLNNLGSINNDESVVLVGFKSR</sequence>
<evidence type="ECO:0000313" key="3">
    <source>
        <dbReference type="Proteomes" id="UP000054725"/>
    </source>
</evidence>
<organism evidence="2 3">
    <name type="scientific">Legionella nautarum</name>
    <dbReference type="NCBI Taxonomy" id="45070"/>
    <lineage>
        <taxon>Bacteria</taxon>
        <taxon>Pseudomonadati</taxon>
        <taxon>Pseudomonadota</taxon>
        <taxon>Gammaproteobacteria</taxon>
        <taxon>Legionellales</taxon>
        <taxon>Legionellaceae</taxon>
        <taxon>Legionella</taxon>
    </lineage>
</organism>
<dbReference type="AlphaFoldDB" id="A0A0W0WVJ6"/>
<gene>
    <name evidence="2" type="ORF">Lnau_1322</name>
</gene>
<dbReference type="RefSeq" id="WP_058504346.1">
    <property type="nucleotide sequence ID" value="NZ_CAAAIF010000001.1"/>
</dbReference>
<dbReference type="OrthoDB" id="5648655at2"/>
<feature type="transmembrane region" description="Helical" evidence="1">
    <location>
        <begin position="253"/>
        <end position="276"/>
    </location>
</feature>
<name>A0A0W0WVJ6_9GAMM</name>
<reference evidence="2 3" key="1">
    <citation type="submission" date="2015-11" db="EMBL/GenBank/DDBJ databases">
        <title>Genomic analysis of 38 Legionella species identifies large and diverse effector repertoires.</title>
        <authorList>
            <person name="Burstein D."/>
            <person name="Amaro F."/>
            <person name="Zusman T."/>
            <person name="Lifshitz Z."/>
            <person name="Cohen O."/>
            <person name="Gilbert J.A."/>
            <person name="Pupko T."/>
            <person name="Shuman H.A."/>
            <person name="Segal G."/>
        </authorList>
    </citation>
    <scope>NUCLEOTIDE SEQUENCE [LARGE SCALE GENOMIC DNA]</scope>
    <source>
        <strain evidence="2 3">ATCC 49506</strain>
    </source>
</reference>
<keyword evidence="3" id="KW-1185">Reference proteome</keyword>
<proteinExistence type="predicted"/>
<accession>A0A0W0WVJ6</accession>
<protein>
    <submittedName>
        <fullName evidence="2">Uncharacterized protein</fullName>
    </submittedName>
</protein>
<dbReference type="Proteomes" id="UP000054725">
    <property type="component" value="Unassembled WGS sequence"/>
</dbReference>
<comment type="caution">
    <text evidence="2">The sequence shown here is derived from an EMBL/GenBank/DDBJ whole genome shotgun (WGS) entry which is preliminary data.</text>
</comment>
<keyword evidence="1" id="KW-0812">Transmembrane</keyword>
<feature type="transmembrane region" description="Helical" evidence="1">
    <location>
        <begin position="225"/>
        <end position="246"/>
    </location>
</feature>
<dbReference type="EMBL" id="LNYO01000013">
    <property type="protein sequence ID" value="KTD36338.1"/>
    <property type="molecule type" value="Genomic_DNA"/>
</dbReference>
<evidence type="ECO:0000256" key="1">
    <source>
        <dbReference type="SAM" id="Phobius"/>
    </source>
</evidence>
<evidence type="ECO:0000313" key="2">
    <source>
        <dbReference type="EMBL" id="KTD36338.1"/>
    </source>
</evidence>
<feature type="transmembrane region" description="Helical" evidence="1">
    <location>
        <begin position="296"/>
        <end position="318"/>
    </location>
</feature>
<dbReference type="PATRIC" id="fig|45070.6.peg.1389"/>
<keyword evidence="1" id="KW-0472">Membrane</keyword>
<keyword evidence="1" id="KW-1133">Transmembrane helix</keyword>